<comment type="caution">
    <text evidence="10">The sequence shown here is derived from an EMBL/GenBank/DDBJ whole genome shotgun (WGS) entry which is preliminary data.</text>
</comment>
<evidence type="ECO:0000259" key="9">
    <source>
        <dbReference type="Pfam" id="PF02840"/>
    </source>
</evidence>
<dbReference type="SUPFAM" id="SSF47938">
    <property type="entry name" value="Functional domain of the splicing factor Prp18"/>
    <property type="match status" value="1"/>
</dbReference>
<dbReference type="STRING" id="36022.A0A1V2LD57"/>
<reference evidence="11" key="1">
    <citation type="journal article" date="2017" name="Genome Announc.">
        <title>Genome sequences of Cyberlindnera fabianii 65, Pichia kudriavzevii 129, and Saccharomyces cerevisiae 131 isolated from fermented masau fruits in Zimbabwe.</title>
        <authorList>
            <person name="van Rijswijck I.M.H."/>
            <person name="Derks M.F.L."/>
            <person name="Abee T."/>
            <person name="de Ridder D."/>
            <person name="Smid E.J."/>
        </authorList>
    </citation>
    <scope>NUCLEOTIDE SEQUENCE [LARGE SCALE GENOMIC DNA]</scope>
    <source>
        <strain evidence="11">65</strain>
    </source>
</reference>
<evidence type="ECO:0000256" key="1">
    <source>
        <dbReference type="ARBA" id="ARBA00004123"/>
    </source>
</evidence>
<organism evidence="10 11">
    <name type="scientific">Cyberlindnera fabianii</name>
    <name type="common">Yeast</name>
    <name type="synonym">Hansenula fabianii</name>
    <dbReference type="NCBI Taxonomy" id="36022"/>
    <lineage>
        <taxon>Eukaryota</taxon>
        <taxon>Fungi</taxon>
        <taxon>Dikarya</taxon>
        <taxon>Ascomycota</taxon>
        <taxon>Saccharomycotina</taxon>
        <taxon>Saccharomycetes</taxon>
        <taxon>Phaffomycetales</taxon>
        <taxon>Phaffomycetaceae</taxon>
        <taxon>Cyberlindnera</taxon>
    </lineage>
</organism>
<dbReference type="EMBL" id="MPUK01000001">
    <property type="protein sequence ID" value="ONH69808.1"/>
    <property type="molecule type" value="Genomic_DNA"/>
</dbReference>
<keyword evidence="6" id="KW-0508">mRNA splicing</keyword>
<dbReference type="Pfam" id="PF02840">
    <property type="entry name" value="Prp18"/>
    <property type="match status" value="1"/>
</dbReference>
<keyword evidence="11" id="KW-1185">Reference proteome</keyword>
<dbReference type="VEuPathDB" id="FungiDB:BON22_0752"/>
<keyword evidence="7" id="KW-0539">Nucleus</keyword>
<evidence type="ECO:0000256" key="2">
    <source>
        <dbReference type="ARBA" id="ARBA00008137"/>
    </source>
</evidence>
<feature type="region of interest" description="Disordered" evidence="8">
    <location>
        <begin position="1"/>
        <end position="27"/>
    </location>
</feature>
<dbReference type="PANTHER" id="PTHR13007">
    <property type="entry name" value="PRE-MRNA SPLICING FACTOR-RELATED"/>
    <property type="match status" value="1"/>
</dbReference>
<proteinExistence type="inferred from homology"/>
<comment type="subcellular location">
    <subcellularLocation>
        <location evidence="1">Nucleus</location>
    </subcellularLocation>
</comment>
<dbReference type="GO" id="GO:0005682">
    <property type="term" value="C:U5 snRNP"/>
    <property type="evidence" value="ECO:0007669"/>
    <property type="project" value="TreeGrafter"/>
</dbReference>
<name>A0A1V2LD57_CYBFA</name>
<dbReference type="InterPro" id="IPR039979">
    <property type="entry name" value="PRPF18"/>
</dbReference>
<evidence type="ECO:0000313" key="11">
    <source>
        <dbReference type="Proteomes" id="UP000189513"/>
    </source>
</evidence>
<feature type="domain" description="Prp18" evidence="9">
    <location>
        <begin position="69"/>
        <end position="181"/>
    </location>
</feature>
<protein>
    <recommendedName>
        <fullName evidence="3">Pre-mRNA-splicing factor 18</fullName>
    </recommendedName>
</protein>
<evidence type="ECO:0000256" key="6">
    <source>
        <dbReference type="ARBA" id="ARBA00023187"/>
    </source>
</evidence>
<dbReference type="AlphaFoldDB" id="A0A1V2LD57"/>
<dbReference type="GO" id="GO:0000350">
    <property type="term" value="P:generation of catalytic spliceosome for second transesterification step"/>
    <property type="evidence" value="ECO:0007669"/>
    <property type="project" value="TreeGrafter"/>
</dbReference>
<evidence type="ECO:0000256" key="3">
    <source>
        <dbReference type="ARBA" id="ARBA00018242"/>
    </source>
</evidence>
<dbReference type="OMA" id="PIGVTQI"/>
<gene>
    <name evidence="10" type="ORF">BON22_0752</name>
</gene>
<comment type="similarity">
    <text evidence="2">Belongs to the PRP18 family.</text>
</comment>
<dbReference type="Gene3D" id="1.20.940.10">
    <property type="entry name" value="Functional domain of the splicing factor Prp18"/>
    <property type="match status" value="1"/>
</dbReference>
<dbReference type="InterPro" id="IPR004098">
    <property type="entry name" value="Prp18"/>
</dbReference>
<evidence type="ECO:0000256" key="7">
    <source>
        <dbReference type="ARBA" id="ARBA00023242"/>
    </source>
</evidence>
<keyword evidence="4" id="KW-0507">mRNA processing</keyword>
<evidence type="ECO:0000256" key="8">
    <source>
        <dbReference type="SAM" id="MobiDB-lite"/>
    </source>
</evidence>
<keyword evidence="5" id="KW-0747">Spliceosome</keyword>
<dbReference type="PANTHER" id="PTHR13007:SF19">
    <property type="entry name" value="PRE-MRNA-SPLICING FACTOR 18"/>
    <property type="match status" value="1"/>
</dbReference>
<sequence>MISTDKPVLKKRKLEDEEDEKDTTSLLPDTPSDLIITTYDISKSHKIDTLPMKANRYIKHILSLWETSTQTPELLLETKKSLFPMLVKLRKSTLTNEALTSLLTILYHMQRGEFMRANESYMKFSIGNVAWPIGVASVSIHSRKSQAKTEEGQKAMIMLDETTRKWITAVKRLITFKEKYTASSCVKGSLTYHQ</sequence>
<evidence type="ECO:0000313" key="10">
    <source>
        <dbReference type="EMBL" id="ONH69808.1"/>
    </source>
</evidence>
<dbReference type="Proteomes" id="UP000189513">
    <property type="component" value="Unassembled WGS sequence"/>
</dbReference>
<dbReference type="GO" id="GO:0046540">
    <property type="term" value="C:U4/U6 x U5 tri-snRNP complex"/>
    <property type="evidence" value="ECO:0007669"/>
    <property type="project" value="TreeGrafter"/>
</dbReference>
<evidence type="ECO:0000256" key="5">
    <source>
        <dbReference type="ARBA" id="ARBA00022728"/>
    </source>
</evidence>
<dbReference type="GO" id="GO:0071021">
    <property type="term" value="C:U2-type post-spliceosomal complex"/>
    <property type="evidence" value="ECO:0007669"/>
    <property type="project" value="TreeGrafter"/>
</dbReference>
<evidence type="ECO:0000256" key="4">
    <source>
        <dbReference type="ARBA" id="ARBA00022664"/>
    </source>
</evidence>
<accession>A0A1V2LD57</accession>